<name>A0A3M6PWI0_9BURK</name>
<feature type="transmembrane region" description="Helical" evidence="1">
    <location>
        <begin position="128"/>
        <end position="155"/>
    </location>
</feature>
<evidence type="ECO:0000256" key="1">
    <source>
        <dbReference type="SAM" id="Phobius"/>
    </source>
</evidence>
<keyword evidence="1" id="KW-1133">Transmembrane helix</keyword>
<dbReference type="AlphaFoldDB" id="A0A3M6PWI0"/>
<keyword evidence="1" id="KW-0472">Membrane</keyword>
<keyword evidence="1" id="KW-0812">Transmembrane</keyword>
<accession>A0A3M6PWI0</accession>
<protein>
    <submittedName>
        <fullName evidence="2">Uncharacterized protein</fullName>
    </submittedName>
</protein>
<reference evidence="2 3" key="1">
    <citation type="submission" date="2018-10" db="EMBL/GenBank/DDBJ databases">
        <title>Comamonadaceae CDC group NO-1 genome sequencing and assembly.</title>
        <authorList>
            <person name="Bernier A.-M."/>
            <person name="Bernard K."/>
        </authorList>
    </citation>
    <scope>NUCLEOTIDE SEQUENCE [LARGE SCALE GENOMIC DNA]</scope>
    <source>
        <strain evidence="2 3">NML161473</strain>
    </source>
</reference>
<dbReference type="Proteomes" id="UP000267035">
    <property type="component" value="Unassembled WGS sequence"/>
</dbReference>
<sequence length="317" mass="36746">GTLSTIQRSQHSVSKVLRIGSHFRLRLSEKVLLCYLFNQSCSSYVAIVKGNAVMDTDASSETVEVVNSPPPRKFSERDEQALIRQKMQERMKKQKRLVRLVFRWIGFPLLVFLIIQFFLVAPRKSIDFLWLFLIILALYLIGRLLQLIIFWIFLFPFLAWRAMRMINEANQRRNSGLVSLGLNIEDIYFWEKSRFNWPSFLALDVKRRLLYINLAERDYEDLVIGANEIRDVKVERESEVHTTTTHKGGFSFALFGSGVGAGYHADGKSHSKSVEVERAFLEIYYQRACDAAPRWVAIPFGEDRRKADSMAIAIRQL</sequence>
<evidence type="ECO:0000313" key="3">
    <source>
        <dbReference type="Proteomes" id="UP000267035"/>
    </source>
</evidence>
<organism evidence="2 3">
    <name type="scientific">Allofranklinella schreckenbergeri</name>
    <dbReference type="NCBI Taxonomy" id="1076744"/>
    <lineage>
        <taxon>Bacteria</taxon>
        <taxon>Pseudomonadati</taxon>
        <taxon>Pseudomonadota</taxon>
        <taxon>Betaproteobacteria</taxon>
        <taxon>Burkholderiales</taxon>
        <taxon>Comamonadaceae</taxon>
        <taxon>Allofranklinella</taxon>
    </lineage>
</organism>
<evidence type="ECO:0000313" key="2">
    <source>
        <dbReference type="EMBL" id="RMW95086.1"/>
    </source>
</evidence>
<comment type="caution">
    <text evidence="2">The sequence shown here is derived from an EMBL/GenBank/DDBJ whole genome shotgun (WGS) entry which is preliminary data.</text>
</comment>
<feature type="non-terminal residue" evidence="2">
    <location>
        <position position="1"/>
    </location>
</feature>
<keyword evidence="3" id="KW-1185">Reference proteome</keyword>
<feature type="transmembrane region" description="Helical" evidence="1">
    <location>
        <begin position="100"/>
        <end position="122"/>
    </location>
</feature>
<dbReference type="EMBL" id="RDQL01000031">
    <property type="protein sequence ID" value="RMW95086.1"/>
    <property type="molecule type" value="Genomic_DNA"/>
</dbReference>
<gene>
    <name evidence="2" type="ORF">EBQ25_12140</name>
</gene>
<proteinExistence type="predicted"/>